<dbReference type="InterPro" id="IPR014044">
    <property type="entry name" value="CAP_dom"/>
</dbReference>
<dbReference type="InterPro" id="IPR013783">
    <property type="entry name" value="Ig-like_fold"/>
</dbReference>
<dbReference type="Proteomes" id="UP000005561">
    <property type="component" value="Unassembled WGS sequence"/>
</dbReference>
<dbReference type="GO" id="GO:0030313">
    <property type="term" value="C:cell envelope"/>
    <property type="evidence" value="ECO:0007669"/>
    <property type="project" value="UniProtKB-SubCell"/>
</dbReference>
<dbReference type="SUPFAM" id="SSF49373">
    <property type="entry name" value="Invasin/intimin cell-adhesion fragments"/>
    <property type="match status" value="1"/>
</dbReference>
<dbReference type="PANTHER" id="PTHR31157">
    <property type="entry name" value="SCP DOMAIN-CONTAINING PROTEIN"/>
    <property type="match status" value="1"/>
</dbReference>
<proteinExistence type="predicted"/>
<evidence type="ECO:0000313" key="4">
    <source>
        <dbReference type="EMBL" id="EET61441.1"/>
    </source>
</evidence>
<gene>
    <name evidence="4" type="ORF">BRYFOR_06616</name>
</gene>
<dbReference type="PROSITE" id="PS50853">
    <property type="entry name" value="FN3"/>
    <property type="match status" value="1"/>
</dbReference>
<dbReference type="EMBL" id="ACCL02000006">
    <property type="protein sequence ID" value="EET61441.1"/>
    <property type="molecule type" value="Genomic_DNA"/>
</dbReference>
<dbReference type="AlphaFoldDB" id="C6LDK7"/>
<keyword evidence="5" id="KW-1185">Reference proteome</keyword>
<dbReference type="Pfam" id="PF09479">
    <property type="entry name" value="Flg_new"/>
    <property type="match status" value="1"/>
</dbReference>
<evidence type="ECO:0000259" key="3">
    <source>
        <dbReference type="PROSITE" id="PS50853"/>
    </source>
</evidence>
<dbReference type="OrthoDB" id="9783944at2"/>
<sequence>MKRRYRTLRAAGGPETSAKRGGMRMEQRKRGPVRYLTGGILFLLLILLAAAPAMAQDETVDVFVKGRLEYQKAYQVLTYTNQVRAERGVEPLAMDKDLMAAAMQRAAEISILFAHDRPDGTDCYSASPKMSGENIAAGQRSASAVVTSWKNSPGHYANMIEGDFRSVGIGCFNYDGTLYWVQCFGRGSASAGTKPADKSTVMRINLHQYYLYDARNLFITGVDGTSINALALKKGDKKNLTLLFYDGGSIKPVELLWKDFRLKSSNPAVLTVDGAGNVKGVKAGTAVVTISHPQYPGWSCPMTFKVSDADSRSLILNANGGSLSKTQNIKTQKRTVTYKKKYGELPTPVRKGYTFKGWYTGKSGGSKVTSSTTVQIAKGKTQTLYARWSKITVKKASITKLTPKSGSLTVKWAKVSGAKGYEVFVSTSKKFTSGTTKKGNVTSGSKISGTFKNLRRNTKYYVRVRAYTTDALGNKIYGSYSTVKSIRVK</sequence>
<dbReference type="PANTHER" id="PTHR31157:SF1">
    <property type="entry name" value="SCP DOMAIN-CONTAINING PROTEIN"/>
    <property type="match status" value="1"/>
</dbReference>
<evidence type="ECO:0000256" key="1">
    <source>
        <dbReference type="ARBA" id="ARBA00004196"/>
    </source>
</evidence>
<evidence type="ECO:0000256" key="2">
    <source>
        <dbReference type="SAM" id="MobiDB-lite"/>
    </source>
</evidence>
<dbReference type="Gene3D" id="2.60.40.4270">
    <property type="entry name" value="Listeria-Bacteroides repeat domain"/>
    <property type="match status" value="1"/>
</dbReference>
<comment type="caution">
    <text evidence="4">The sequence shown here is derived from an EMBL/GenBank/DDBJ whole genome shotgun (WGS) entry which is preliminary data.</text>
</comment>
<dbReference type="CDD" id="cd05379">
    <property type="entry name" value="CAP_bacterial"/>
    <property type="match status" value="1"/>
</dbReference>
<evidence type="ECO:0000313" key="5">
    <source>
        <dbReference type="Proteomes" id="UP000005561"/>
    </source>
</evidence>
<dbReference type="Gene3D" id="2.60.40.10">
    <property type="entry name" value="Immunoglobulins"/>
    <property type="match status" value="1"/>
</dbReference>
<dbReference type="InterPro" id="IPR013378">
    <property type="entry name" value="InlB-like_B-rpt"/>
</dbReference>
<dbReference type="Gene3D" id="2.60.40.1080">
    <property type="match status" value="1"/>
</dbReference>
<protein>
    <submittedName>
        <fullName evidence="4">SCP-like protein</fullName>
    </submittedName>
</protein>
<reference evidence="4" key="1">
    <citation type="submission" date="2009-07" db="EMBL/GenBank/DDBJ databases">
        <authorList>
            <person name="Weinstock G."/>
            <person name="Sodergren E."/>
            <person name="Clifton S."/>
            <person name="Fulton L."/>
            <person name="Fulton B."/>
            <person name="Courtney L."/>
            <person name="Fronick C."/>
            <person name="Harrison M."/>
            <person name="Strong C."/>
            <person name="Farmer C."/>
            <person name="Delahaunty K."/>
            <person name="Markovic C."/>
            <person name="Hall O."/>
            <person name="Minx P."/>
            <person name="Tomlinson C."/>
            <person name="Mitreva M."/>
            <person name="Nelson J."/>
            <person name="Hou S."/>
            <person name="Wollam A."/>
            <person name="Pepin K.H."/>
            <person name="Johnson M."/>
            <person name="Bhonagiri V."/>
            <person name="Nash W.E."/>
            <person name="Warren W."/>
            <person name="Chinwalla A."/>
            <person name="Mardis E.R."/>
            <person name="Wilson R.K."/>
        </authorList>
    </citation>
    <scope>NUCLEOTIDE SEQUENCE [LARGE SCALE GENOMIC DNA]</scope>
    <source>
        <strain evidence="4">DSM 14469</strain>
    </source>
</reference>
<dbReference type="InterPro" id="IPR036116">
    <property type="entry name" value="FN3_sf"/>
</dbReference>
<dbReference type="InterPro" id="IPR042229">
    <property type="entry name" value="Listeria/Bacterioides_rpt_sf"/>
</dbReference>
<dbReference type="InterPro" id="IPR003961">
    <property type="entry name" value="FN3_dom"/>
</dbReference>
<dbReference type="InterPro" id="IPR008964">
    <property type="entry name" value="Invasin/intimin_cell_adhesion"/>
</dbReference>
<dbReference type="eggNOG" id="COG2340">
    <property type="taxonomic scope" value="Bacteria"/>
</dbReference>
<dbReference type="CDD" id="cd00063">
    <property type="entry name" value="FN3"/>
    <property type="match status" value="1"/>
</dbReference>
<dbReference type="NCBIfam" id="TIGR02543">
    <property type="entry name" value="List_Bact_rpt"/>
    <property type="match status" value="1"/>
</dbReference>
<dbReference type="SUPFAM" id="SSF55797">
    <property type="entry name" value="PR-1-like"/>
    <property type="match status" value="1"/>
</dbReference>
<comment type="subcellular location">
    <subcellularLocation>
        <location evidence="1">Cell envelope</location>
    </subcellularLocation>
</comment>
<dbReference type="Pfam" id="PF00041">
    <property type="entry name" value="fn3"/>
    <property type="match status" value="1"/>
</dbReference>
<organism evidence="4 5">
    <name type="scientific">Marvinbryantia formatexigens DSM 14469</name>
    <dbReference type="NCBI Taxonomy" id="478749"/>
    <lineage>
        <taxon>Bacteria</taxon>
        <taxon>Bacillati</taxon>
        <taxon>Bacillota</taxon>
        <taxon>Clostridia</taxon>
        <taxon>Lachnospirales</taxon>
        <taxon>Lachnospiraceae</taxon>
        <taxon>Marvinbryantia</taxon>
    </lineage>
</organism>
<accession>C6LDK7</accession>
<dbReference type="Pfam" id="PF00188">
    <property type="entry name" value="CAP"/>
    <property type="match status" value="1"/>
</dbReference>
<dbReference type="STRING" id="168384.SAMN05660368_01559"/>
<dbReference type="Gene3D" id="3.40.33.10">
    <property type="entry name" value="CAP"/>
    <property type="match status" value="1"/>
</dbReference>
<dbReference type="eggNOG" id="COG5492">
    <property type="taxonomic scope" value="Bacteria"/>
</dbReference>
<name>C6LDK7_9FIRM</name>
<dbReference type="SUPFAM" id="SSF49265">
    <property type="entry name" value="Fibronectin type III"/>
    <property type="match status" value="1"/>
</dbReference>
<dbReference type="InterPro" id="IPR035940">
    <property type="entry name" value="CAP_sf"/>
</dbReference>
<feature type="domain" description="Fibronectin type-III" evidence="3">
    <location>
        <begin position="392"/>
        <end position="489"/>
    </location>
</feature>
<feature type="region of interest" description="Disordered" evidence="2">
    <location>
        <begin position="1"/>
        <end position="26"/>
    </location>
</feature>